<keyword evidence="7" id="KW-1185">Reference proteome</keyword>
<keyword evidence="1" id="KW-0719">Serine esterase</keyword>
<dbReference type="InterPro" id="IPR054579">
    <property type="entry name" value="GCE-like_dom"/>
</dbReference>
<accession>A0A5B8UGE7</accession>
<dbReference type="EMBL" id="CP042433">
    <property type="protein sequence ID" value="QEC55674.1"/>
    <property type="molecule type" value="Genomic_DNA"/>
</dbReference>
<dbReference type="KEGG" id="fgg:FSB75_07120"/>
<dbReference type="Proteomes" id="UP000321204">
    <property type="component" value="Chromosome"/>
</dbReference>
<keyword evidence="2 4" id="KW-0732">Signal</keyword>
<dbReference type="Gene3D" id="3.40.50.1820">
    <property type="entry name" value="alpha/beta hydrolase"/>
    <property type="match status" value="1"/>
</dbReference>
<evidence type="ECO:0000259" key="5">
    <source>
        <dbReference type="Pfam" id="PF22244"/>
    </source>
</evidence>
<feature type="domain" description="4-O-methyl-glucuronoyl methylesterase-like" evidence="5">
    <location>
        <begin position="267"/>
        <end position="313"/>
    </location>
</feature>
<dbReference type="Pfam" id="PF22244">
    <property type="entry name" value="GCE_fung"/>
    <property type="match status" value="1"/>
</dbReference>
<organism evidence="6 7">
    <name type="scientific">Flavisolibacter ginsenosidimutans</name>
    <dbReference type="NCBI Taxonomy" id="661481"/>
    <lineage>
        <taxon>Bacteria</taxon>
        <taxon>Pseudomonadati</taxon>
        <taxon>Bacteroidota</taxon>
        <taxon>Chitinophagia</taxon>
        <taxon>Chitinophagales</taxon>
        <taxon>Chitinophagaceae</taxon>
        <taxon>Flavisolibacter</taxon>
    </lineage>
</organism>
<feature type="chain" id="PRO_5022781803" evidence="4">
    <location>
        <begin position="29"/>
        <end position="472"/>
    </location>
</feature>
<dbReference type="SUPFAM" id="SSF53474">
    <property type="entry name" value="alpha/beta-Hydrolases"/>
    <property type="match status" value="1"/>
</dbReference>
<dbReference type="OrthoDB" id="3668964at2"/>
<feature type="signal peptide" evidence="4">
    <location>
        <begin position="1"/>
        <end position="28"/>
    </location>
</feature>
<dbReference type="PANTHER" id="PTHR22946">
    <property type="entry name" value="DIENELACTONE HYDROLASE DOMAIN-CONTAINING PROTEIN-RELATED"/>
    <property type="match status" value="1"/>
</dbReference>
<dbReference type="RefSeq" id="WP_146784826.1">
    <property type="nucleotide sequence ID" value="NZ_BAABIO010000002.1"/>
</dbReference>
<reference evidence="6 7" key="1">
    <citation type="journal article" date="2015" name="Int. J. Syst. Evol. Microbiol.">
        <title>Flavisolibacter ginsenosidimutans sp. nov., with ginsenoside-converting activity isolated from soil used for cultivating ginseng.</title>
        <authorList>
            <person name="Zhao Y."/>
            <person name="Liu Q."/>
            <person name="Kang M.S."/>
            <person name="Jin F."/>
            <person name="Yu H."/>
            <person name="Im W.T."/>
        </authorList>
    </citation>
    <scope>NUCLEOTIDE SEQUENCE [LARGE SCALE GENOMIC DNA]</scope>
    <source>
        <strain evidence="6 7">Gsoil 636</strain>
    </source>
</reference>
<dbReference type="InterPro" id="IPR029058">
    <property type="entry name" value="AB_hydrolase_fold"/>
</dbReference>
<evidence type="ECO:0000256" key="4">
    <source>
        <dbReference type="SAM" id="SignalP"/>
    </source>
</evidence>
<dbReference type="InterPro" id="IPR050261">
    <property type="entry name" value="FrsA_esterase"/>
</dbReference>
<dbReference type="AlphaFoldDB" id="A0A5B8UGE7"/>
<dbReference type="GO" id="GO:0052689">
    <property type="term" value="F:carboxylic ester hydrolase activity"/>
    <property type="evidence" value="ECO:0007669"/>
    <property type="project" value="UniProtKB-KW"/>
</dbReference>
<dbReference type="PANTHER" id="PTHR22946:SF8">
    <property type="entry name" value="ACETYL XYLAN ESTERASE DOMAIN-CONTAINING PROTEIN"/>
    <property type="match status" value="1"/>
</dbReference>
<protein>
    <submittedName>
        <fullName evidence="6">Acetylxylan esterase</fullName>
    </submittedName>
</protein>
<evidence type="ECO:0000313" key="7">
    <source>
        <dbReference type="Proteomes" id="UP000321204"/>
    </source>
</evidence>
<evidence type="ECO:0000313" key="6">
    <source>
        <dbReference type="EMBL" id="QEC55674.1"/>
    </source>
</evidence>
<name>A0A5B8UGE7_9BACT</name>
<evidence type="ECO:0000256" key="1">
    <source>
        <dbReference type="ARBA" id="ARBA00022487"/>
    </source>
</evidence>
<keyword evidence="3" id="KW-0378">Hydrolase</keyword>
<proteinExistence type="predicted"/>
<dbReference type="ESTHER" id="9bact-a0a5b8uge7">
    <property type="family name" value="Pectin_methylesterase"/>
</dbReference>
<sequence>MKKRKTAFSGYKFCGLLFALLLSLCVFAQTSDDQFRKPLKEVIAEIQNRFGVAIRYPEELVKDKWVTYADWRFRPLLEETLNNILSSQDLTFAKEGDKRYKLQAYQYHLKTVEEGKEQLAYLSSLYSDEQSWQKRKDSLRTCFWSALRLSKMPARPSSKPIITPLRKFADYTVQNIAIETLPGLYVCGSLYRPLKAKGKLPVILNPDGHFARGRYREDCQYRCAMQAKMGTMAFSYDLFGWEGESILQISPADHRRSLVQSIQVLNTERILDYLLSLKNVDTSRVAITGASGGGSQTMLMTALDKRITLSVPVAMLSSYHSGGCPCESGMGVHLCGGGTNNAEIAAIAAPRPMLVVSDGGDWTQHVPENEFPFLQRIYGFYGKTESVQNAHIPTDKHDYGINKRRAMYAFIARQFGLNTTSVKNAKGEFDEAGVTIEKDNVLKVFGDKGENLPSNAVKGFDNVTKIFNDAVQ</sequence>
<evidence type="ECO:0000256" key="2">
    <source>
        <dbReference type="ARBA" id="ARBA00022729"/>
    </source>
</evidence>
<evidence type="ECO:0000256" key="3">
    <source>
        <dbReference type="ARBA" id="ARBA00022801"/>
    </source>
</evidence>
<gene>
    <name evidence="6" type="ORF">FSB75_07120</name>
</gene>